<dbReference type="InterPro" id="IPR021871">
    <property type="entry name" value="DUF3482"/>
</dbReference>
<accession>A0A517YVD8</accession>
<dbReference type="PANTHER" id="PTHR42714:SF2">
    <property type="entry name" value="TRNA MODIFICATION GTPASE GTPBP3, MITOCHONDRIAL"/>
    <property type="match status" value="1"/>
</dbReference>
<name>A0A517YVD8_9BACT</name>
<dbReference type="InterPro" id="IPR006073">
    <property type="entry name" value="GTP-bd"/>
</dbReference>
<organism evidence="2 3">
    <name type="scientific">Poriferisphaera corsica</name>
    <dbReference type="NCBI Taxonomy" id="2528020"/>
    <lineage>
        <taxon>Bacteria</taxon>
        <taxon>Pseudomonadati</taxon>
        <taxon>Planctomycetota</taxon>
        <taxon>Phycisphaerae</taxon>
        <taxon>Phycisphaerales</taxon>
        <taxon>Phycisphaeraceae</taxon>
        <taxon>Poriferisphaera</taxon>
    </lineage>
</organism>
<dbReference type="KEGG" id="pcor:KS4_22460"/>
<evidence type="ECO:0000313" key="3">
    <source>
        <dbReference type="Proteomes" id="UP000317369"/>
    </source>
</evidence>
<dbReference type="InterPro" id="IPR027417">
    <property type="entry name" value="P-loop_NTPase"/>
</dbReference>
<dbReference type="GO" id="GO:0002098">
    <property type="term" value="P:tRNA wobble uridine modification"/>
    <property type="evidence" value="ECO:0007669"/>
    <property type="project" value="TreeGrafter"/>
</dbReference>
<dbReference type="Gene3D" id="3.40.50.300">
    <property type="entry name" value="P-loop containing nucleotide triphosphate hydrolases"/>
    <property type="match status" value="1"/>
</dbReference>
<dbReference type="AlphaFoldDB" id="A0A517YVD8"/>
<feature type="domain" description="G" evidence="1">
    <location>
        <begin position="14"/>
        <end position="106"/>
    </location>
</feature>
<reference evidence="2 3" key="1">
    <citation type="submission" date="2019-02" db="EMBL/GenBank/DDBJ databases">
        <title>Deep-cultivation of Planctomycetes and their phenomic and genomic characterization uncovers novel biology.</title>
        <authorList>
            <person name="Wiegand S."/>
            <person name="Jogler M."/>
            <person name="Boedeker C."/>
            <person name="Pinto D."/>
            <person name="Vollmers J."/>
            <person name="Rivas-Marin E."/>
            <person name="Kohn T."/>
            <person name="Peeters S.H."/>
            <person name="Heuer A."/>
            <person name="Rast P."/>
            <person name="Oberbeckmann S."/>
            <person name="Bunk B."/>
            <person name="Jeske O."/>
            <person name="Meyerdierks A."/>
            <person name="Storesund J.E."/>
            <person name="Kallscheuer N."/>
            <person name="Luecker S."/>
            <person name="Lage O.M."/>
            <person name="Pohl T."/>
            <person name="Merkel B.J."/>
            <person name="Hornburger P."/>
            <person name="Mueller R.-W."/>
            <person name="Bruemmer F."/>
            <person name="Labrenz M."/>
            <person name="Spormann A.M."/>
            <person name="Op den Camp H."/>
            <person name="Overmann J."/>
            <person name="Amann R."/>
            <person name="Jetten M.S.M."/>
            <person name="Mascher T."/>
            <person name="Medema M.H."/>
            <person name="Devos D.P."/>
            <person name="Kaster A.-K."/>
            <person name="Ovreas L."/>
            <person name="Rohde M."/>
            <person name="Galperin M.Y."/>
            <person name="Jogler C."/>
        </authorList>
    </citation>
    <scope>NUCLEOTIDE SEQUENCE [LARGE SCALE GENOMIC DNA]</scope>
    <source>
        <strain evidence="2 3">KS4</strain>
    </source>
</reference>
<sequence length="480" mass="53479">MNASPQKQPVTPHLVIVGHPNQGKSSIVSTLLQDTTIQISDIPGTTIAAHTYPVNIDGFHYLNLTDTPGFENPRKTLHLLQQSNAPTHKRIDAIQQFIDTHHADTQYANECNILKPILQGAGILYIVDGSKPYAPNYEAEIEILRWTGRPRLALINPIESNNYINDWEKALAQSFSTTLIFNACKSEFQKHIQLLRTFATIEPKWEEPLQIAANAKTNQRQTRQNKTASLIAETLANMLLAKTTRTISKDNDITTNQTELKKQLLKKIRQLEFQYRDEIKSLYNLSPIHISDNNQLQLPDALASDLFTQKTSTLFGLSKMQLISASAGTGAITGGIIDAHTGGTSFFLGTTIGTLVGAGIGLYTNDNIEKLDLPLDTQLKHNTTTLTAGPIKNINFPHIIISRLIYFHRIIATTNHANRNPINLNTDRNLNITGNRRSQINKLSSQLQKSTGMQKHHAILEKLTILISDLINQLESQSIN</sequence>
<dbReference type="PANTHER" id="PTHR42714">
    <property type="entry name" value="TRNA MODIFICATION GTPASE GTPBP3"/>
    <property type="match status" value="1"/>
</dbReference>
<dbReference type="Pfam" id="PF01926">
    <property type="entry name" value="MMR_HSR1"/>
    <property type="match status" value="1"/>
</dbReference>
<gene>
    <name evidence="2" type="ORF">KS4_22460</name>
</gene>
<dbReference type="GO" id="GO:0030488">
    <property type="term" value="P:tRNA methylation"/>
    <property type="evidence" value="ECO:0007669"/>
    <property type="project" value="TreeGrafter"/>
</dbReference>
<dbReference type="Proteomes" id="UP000317369">
    <property type="component" value="Chromosome"/>
</dbReference>
<dbReference type="EMBL" id="CP036425">
    <property type="protein sequence ID" value="QDU34184.1"/>
    <property type="molecule type" value="Genomic_DNA"/>
</dbReference>
<dbReference type="Pfam" id="PF11981">
    <property type="entry name" value="DUF3482"/>
    <property type="match status" value="1"/>
</dbReference>
<keyword evidence="3" id="KW-1185">Reference proteome</keyword>
<dbReference type="OrthoDB" id="5406017at2"/>
<dbReference type="RefSeq" id="WP_145077824.1">
    <property type="nucleotide sequence ID" value="NZ_CP036425.1"/>
</dbReference>
<dbReference type="GO" id="GO:0005737">
    <property type="term" value="C:cytoplasm"/>
    <property type="evidence" value="ECO:0007669"/>
    <property type="project" value="TreeGrafter"/>
</dbReference>
<evidence type="ECO:0000259" key="1">
    <source>
        <dbReference type="Pfam" id="PF01926"/>
    </source>
</evidence>
<evidence type="ECO:0000313" key="2">
    <source>
        <dbReference type="EMBL" id="QDU34184.1"/>
    </source>
</evidence>
<dbReference type="GO" id="GO:0005525">
    <property type="term" value="F:GTP binding"/>
    <property type="evidence" value="ECO:0007669"/>
    <property type="project" value="InterPro"/>
</dbReference>
<dbReference type="SUPFAM" id="SSF52540">
    <property type="entry name" value="P-loop containing nucleoside triphosphate hydrolases"/>
    <property type="match status" value="1"/>
</dbReference>
<proteinExistence type="predicted"/>
<protein>
    <submittedName>
        <fullName evidence="2">GTP-binding protein Der</fullName>
    </submittedName>
</protein>